<dbReference type="InterPro" id="IPR007387">
    <property type="entry name" value="TRAP_DctQ"/>
</dbReference>
<keyword evidence="6 8" id="KW-1133">Transmembrane helix</keyword>
<evidence type="ECO:0000256" key="8">
    <source>
        <dbReference type="SAM" id="Phobius"/>
    </source>
</evidence>
<dbReference type="AlphaFoldDB" id="A0A382ZW32"/>
<comment type="subcellular location">
    <subcellularLocation>
        <location evidence="1">Cell inner membrane</location>
        <topology evidence="1">Multi-pass membrane protein</topology>
    </subcellularLocation>
</comment>
<evidence type="ECO:0000256" key="5">
    <source>
        <dbReference type="ARBA" id="ARBA00022692"/>
    </source>
</evidence>
<keyword evidence="2" id="KW-0813">Transport</keyword>
<dbReference type="InterPro" id="IPR055348">
    <property type="entry name" value="DctQ"/>
</dbReference>
<dbReference type="Pfam" id="PF04290">
    <property type="entry name" value="DctQ"/>
    <property type="match status" value="1"/>
</dbReference>
<evidence type="ECO:0000313" key="10">
    <source>
        <dbReference type="EMBL" id="SVD99714.1"/>
    </source>
</evidence>
<dbReference type="GO" id="GO:0005886">
    <property type="term" value="C:plasma membrane"/>
    <property type="evidence" value="ECO:0007669"/>
    <property type="project" value="UniProtKB-SubCell"/>
</dbReference>
<feature type="transmembrane region" description="Helical" evidence="8">
    <location>
        <begin position="51"/>
        <end position="67"/>
    </location>
</feature>
<evidence type="ECO:0000259" key="9">
    <source>
        <dbReference type="Pfam" id="PF04290"/>
    </source>
</evidence>
<keyword evidence="5 8" id="KW-0812">Transmembrane</keyword>
<keyword evidence="3" id="KW-1003">Cell membrane</keyword>
<evidence type="ECO:0000256" key="6">
    <source>
        <dbReference type="ARBA" id="ARBA00022989"/>
    </source>
</evidence>
<feature type="transmembrane region" description="Helical" evidence="8">
    <location>
        <begin position="88"/>
        <end position="108"/>
    </location>
</feature>
<name>A0A382ZW32_9ZZZZ</name>
<evidence type="ECO:0000256" key="4">
    <source>
        <dbReference type="ARBA" id="ARBA00022519"/>
    </source>
</evidence>
<evidence type="ECO:0000256" key="3">
    <source>
        <dbReference type="ARBA" id="ARBA00022475"/>
    </source>
</evidence>
<evidence type="ECO:0000256" key="7">
    <source>
        <dbReference type="ARBA" id="ARBA00023136"/>
    </source>
</evidence>
<keyword evidence="7 8" id="KW-0472">Membrane</keyword>
<dbReference type="EMBL" id="UINC01187148">
    <property type="protein sequence ID" value="SVD99714.1"/>
    <property type="molecule type" value="Genomic_DNA"/>
</dbReference>
<evidence type="ECO:0000256" key="2">
    <source>
        <dbReference type="ARBA" id="ARBA00022448"/>
    </source>
</evidence>
<proteinExistence type="predicted"/>
<keyword evidence="4" id="KW-0997">Cell inner membrane</keyword>
<dbReference type="PANTHER" id="PTHR35011">
    <property type="entry name" value="2,3-DIKETO-L-GULONATE TRAP TRANSPORTER SMALL PERMEASE PROTEIN YIAM"/>
    <property type="match status" value="1"/>
</dbReference>
<feature type="transmembrane region" description="Helical" evidence="8">
    <location>
        <begin position="20"/>
        <end position="39"/>
    </location>
</feature>
<organism evidence="10">
    <name type="scientific">marine metagenome</name>
    <dbReference type="NCBI Taxonomy" id="408172"/>
    <lineage>
        <taxon>unclassified sequences</taxon>
        <taxon>metagenomes</taxon>
        <taxon>ecological metagenomes</taxon>
    </lineage>
</organism>
<feature type="domain" description="Tripartite ATP-independent periplasmic transporters DctQ component" evidence="9">
    <location>
        <begin position="26"/>
        <end position="159"/>
    </location>
</feature>
<sequence>MQRIANGIDILNDRVGRSVAWLTISMVVVTCVVVVARYLFGAGSIALQESVMYMHGAVVMLAIAFTLKEKGHVRVDVLHERFSEKTRALIDMLGCMFFLLPVSTFIFWTSLDYVSFSWSLSESSAQPGGLPGVYLLKTLIPAMAGLLMIQGFAELVRAFINFQQKAT</sequence>
<reference evidence="10" key="1">
    <citation type="submission" date="2018-05" db="EMBL/GenBank/DDBJ databases">
        <authorList>
            <person name="Lanie J.A."/>
            <person name="Ng W.-L."/>
            <person name="Kazmierczak K.M."/>
            <person name="Andrzejewski T.M."/>
            <person name="Davidsen T.M."/>
            <person name="Wayne K.J."/>
            <person name="Tettelin H."/>
            <person name="Glass J.I."/>
            <person name="Rusch D."/>
            <person name="Podicherti R."/>
            <person name="Tsui H.-C.T."/>
            <person name="Winkler M.E."/>
        </authorList>
    </citation>
    <scope>NUCLEOTIDE SEQUENCE</scope>
</reference>
<accession>A0A382ZW32</accession>
<protein>
    <recommendedName>
        <fullName evidence="9">Tripartite ATP-independent periplasmic transporters DctQ component domain-containing protein</fullName>
    </recommendedName>
</protein>
<evidence type="ECO:0000256" key="1">
    <source>
        <dbReference type="ARBA" id="ARBA00004429"/>
    </source>
</evidence>
<dbReference type="PANTHER" id="PTHR35011:SF4">
    <property type="entry name" value="SLL1102 PROTEIN"/>
    <property type="match status" value="1"/>
</dbReference>
<gene>
    <name evidence="10" type="ORF">METZ01_LOCUS452568</name>
</gene>
<feature type="transmembrane region" description="Helical" evidence="8">
    <location>
        <begin position="128"/>
        <end position="149"/>
    </location>
</feature>